<sequence>MRALHLKLWRELGQLRGQALAIAAVMVAGIATMVMAQGNHRALSETRARYYAEFRFAEVFASARRAPLSLGEAVRALPGVRGADLRVTGFANLEVAGFDDAVSGRIMSLPGPGDAGLNGVFLREGALPVAEHEVVLGEAFARAHGLRPGDTLDAVLNGRRQPLAISGIGLSPEFIYPVRPGEIFPDFKRFGVLWMQREALASAFDLEGAFNDLALVLERGAREDDVIDALDDLLAPYGGTGAYGRSDHVSWQLLDGELAQLGAMSRMFTVIFLGVAAFLLNVVMGRLIGAEREQIALLKAFGYGRWQVAVHYGQLALLLAAVGVLPGLALGAWAGRAIADLYMEYFSFPFLQWSLRPSLVLAAVAFAAGAAAIGTSNGLRRAWALPPAEAMRPEAPSTFRTTLAERLGLGRLLDPTARMLLRNLERRPLRTVLSVAGIGMGIGVLVMAGFMGGAMDRIVDVQFGIAQRDDLTVTFTDPVSARAAQELAALPGVSAVEPFRTAAVRLRNGHREYRTALQGLPDGATLRRVLDRDLRPVAPPAQGLLLTDHLGELLALRPGDSVEVEFLEGHRHTLQVPVAGLVSEYLGLGAYAHQDTVNRLLGEGGALSGAWLALEAPEARAGVVRELRDWPRVAAVADRGATIRSFRDTIARTMLTFVFAITAMAASIAAGVVYNSARITLAERGRELASLRVLGYTRGEVRGLLFGELLALAFLALLPGFALGWGMSALLVGGLATDLYRIPLVLAPSGFAIAGLIVLAITALAGLLVVRRLDRLDLVAVLKTRE</sequence>
<evidence type="ECO:0000256" key="2">
    <source>
        <dbReference type="ARBA" id="ARBA00005236"/>
    </source>
</evidence>
<feature type="domain" description="ABC3 transporter permease C-terminal" evidence="8">
    <location>
        <begin position="267"/>
        <end position="373"/>
    </location>
</feature>
<dbReference type="Pfam" id="PF12704">
    <property type="entry name" value="MacB_PCD"/>
    <property type="match status" value="1"/>
</dbReference>
<comment type="subcellular location">
    <subcellularLocation>
        <location evidence="1">Cell membrane</location>
        <topology evidence="1">Multi-pass membrane protein</topology>
    </subcellularLocation>
</comment>
<dbReference type="GO" id="GO:0098797">
    <property type="term" value="C:plasma membrane protein complex"/>
    <property type="evidence" value="ECO:0007669"/>
    <property type="project" value="TreeGrafter"/>
</dbReference>
<evidence type="ECO:0000256" key="5">
    <source>
        <dbReference type="ARBA" id="ARBA00022989"/>
    </source>
</evidence>
<evidence type="ECO:0000256" key="4">
    <source>
        <dbReference type="ARBA" id="ARBA00022692"/>
    </source>
</evidence>
<keyword evidence="3" id="KW-1003">Cell membrane</keyword>
<dbReference type="InterPro" id="IPR025857">
    <property type="entry name" value="MacB_PCD"/>
</dbReference>
<feature type="transmembrane region" description="Helical" evidence="7">
    <location>
        <begin position="704"/>
        <end position="725"/>
    </location>
</feature>
<accession>A0A518N5C5</accession>
<feature type="domain" description="ABC3 transporter permease C-terminal" evidence="8">
    <location>
        <begin position="660"/>
        <end position="773"/>
    </location>
</feature>
<gene>
    <name evidence="10" type="ORF">FPZ22_09685</name>
</gene>
<organism evidence="10 11">
    <name type="scientific">Luteimonas granuli</name>
    <dbReference type="NCBI Taxonomy" id="1176533"/>
    <lineage>
        <taxon>Bacteria</taxon>
        <taxon>Pseudomonadati</taxon>
        <taxon>Pseudomonadota</taxon>
        <taxon>Gammaproteobacteria</taxon>
        <taxon>Lysobacterales</taxon>
        <taxon>Lysobacteraceae</taxon>
        <taxon>Luteimonas</taxon>
    </lineage>
</organism>
<evidence type="ECO:0000256" key="3">
    <source>
        <dbReference type="ARBA" id="ARBA00022475"/>
    </source>
</evidence>
<dbReference type="PANTHER" id="PTHR30489:SF0">
    <property type="entry name" value="LIPOPROTEIN-RELEASING SYSTEM TRANSMEMBRANE PROTEIN LOLE"/>
    <property type="match status" value="1"/>
</dbReference>
<comment type="similarity">
    <text evidence="2">Belongs to the ABC-4 integral membrane protein family. LolC/E subfamily.</text>
</comment>
<evidence type="ECO:0000313" key="10">
    <source>
        <dbReference type="EMBL" id="QDW67121.1"/>
    </source>
</evidence>
<feature type="domain" description="MacB-like periplasmic core" evidence="9">
    <location>
        <begin position="431"/>
        <end position="628"/>
    </location>
</feature>
<keyword evidence="4 7" id="KW-0812">Transmembrane</keyword>
<evidence type="ECO:0000256" key="7">
    <source>
        <dbReference type="SAM" id="Phobius"/>
    </source>
</evidence>
<dbReference type="InterPro" id="IPR051447">
    <property type="entry name" value="Lipoprotein-release_system"/>
</dbReference>
<keyword evidence="11" id="KW-1185">Reference proteome</keyword>
<feature type="transmembrane region" description="Helical" evidence="7">
    <location>
        <begin position="309"/>
        <end position="333"/>
    </location>
</feature>
<dbReference type="InterPro" id="IPR003838">
    <property type="entry name" value="ABC3_permease_C"/>
</dbReference>
<evidence type="ECO:0000313" key="11">
    <source>
        <dbReference type="Proteomes" id="UP000316584"/>
    </source>
</evidence>
<dbReference type="RefSeq" id="WP_144892516.1">
    <property type="nucleotide sequence ID" value="NZ_CP042218.1"/>
</dbReference>
<dbReference type="AlphaFoldDB" id="A0A518N5C5"/>
<protein>
    <submittedName>
        <fullName evidence="10">ABC transporter permease</fullName>
    </submittedName>
</protein>
<feature type="transmembrane region" description="Helical" evidence="7">
    <location>
        <begin position="432"/>
        <end position="455"/>
    </location>
</feature>
<proteinExistence type="inferred from homology"/>
<evidence type="ECO:0000256" key="6">
    <source>
        <dbReference type="ARBA" id="ARBA00023136"/>
    </source>
</evidence>
<feature type="transmembrane region" description="Helical" evidence="7">
    <location>
        <begin position="745"/>
        <end position="770"/>
    </location>
</feature>
<feature type="transmembrane region" description="Helical" evidence="7">
    <location>
        <begin position="267"/>
        <end position="288"/>
    </location>
</feature>
<keyword evidence="5 7" id="KW-1133">Transmembrane helix</keyword>
<evidence type="ECO:0000259" key="9">
    <source>
        <dbReference type="Pfam" id="PF12704"/>
    </source>
</evidence>
<name>A0A518N5C5_9GAMM</name>
<dbReference type="GO" id="GO:0044874">
    <property type="term" value="P:lipoprotein localization to outer membrane"/>
    <property type="evidence" value="ECO:0007669"/>
    <property type="project" value="TreeGrafter"/>
</dbReference>
<dbReference type="OrthoDB" id="5137249at2"/>
<dbReference type="PANTHER" id="PTHR30489">
    <property type="entry name" value="LIPOPROTEIN-RELEASING SYSTEM TRANSMEMBRANE PROTEIN LOLE"/>
    <property type="match status" value="1"/>
</dbReference>
<feature type="transmembrane region" description="Helical" evidence="7">
    <location>
        <begin position="20"/>
        <end position="38"/>
    </location>
</feature>
<dbReference type="Proteomes" id="UP000316584">
    <property type="component" value="Chromosome"/>
</dbReference>
<keyword evidence="6 7" id="KW-0472">Membrane</keyword>
<feature type="transmembrane region" description="Helical" evidence="7">
    <location>
        <begin position="353"/>
        <end position="373"/>
    </location>
</feature>
<evidence type="ECO:0000256" key="1">
    <source>
        <dbReference type="ARBA" id="ARBA00004651"/>
    </source>
</evidence>
<evidence type="ECO:0000259" key="8">
    <source>
        <dbReference type="Pfam" id="PF02687"/>
    </source>
</evidence>
<reference evidence="10 11" key="1">
    <citation type="submission" date="2019-07" db="EMBL/GenBank/DDBJ databases">
        <title>Full genome sequence of Luteimonas sp. Gr-4.</title>
        <authorList>
            <person name="Im W.-T."/>
        </authorList>
    </citation>
    <scope>NUCLEOTIDE SEQUENCE [LARGE SCALE GENOMIC DNA]</scope>
    <source>
        <strain evidence="10 11">Gr-4</strain>
    </source>
</reference>
<feature type="transmembrane region" description="Helical" evidence="7">
    <location>
        <begin position="654"/>
        <end position="674"/>
    </location>
</feature>
<dbReference type="EMBL" id="CP042218">
    <property type="protein sequence ID" value="QDW67121.1"/>
    <property type="molecule type" value="Genomic_DNA"/>
</dbReference>
<dbReference type="Pfam" id="PF02687">
    <property type="entry name" value="FtsX"/>
    <property type="match status" value="2"/>
</dbReference>
<dbReference type="KEGG" id="lug:FPZ22_09685"/>